<proteinExistence type="predicted"/>
<evidence type="ECO:0000313" key="1">
    <source>
        <dbReference type="EMBL" id="QHU21018.1"/>
    </source>
</evidence>
<sequence length="157" mass="18846">MLSDGINHFPQLNNYKFIIILRFDFLYKQKISAWTSRVFSETSNNLWLAFKMSDEHLEYPDFLNFMADTIFIIKNENNELRQFNEILSNYVNTPEYSREPSGMHYMGNHLLKYFDNKIDVLVDGAYDTNTSYDNRIVCKNPIYVLHGRNYFYEDYPK</sequence>
<accession>A0A6C0KXG0</accession>
<protein>
    <submittedName>
        <fullName evidence="1">Uncharacterized protein</fullName>
    </submittedName>
</protein>
<organism evidence="1">
    <name type="scientific">viral metagenome</name>
    <dbReference type="NCBI Taxonomy" id="1070528"/>
    <lineage>
        <taxon>unclassified sequences</taxon>
        <taxon>metagenomes</taxon>
        <taxon>organismal metagenomes</taxon>
    </lineage>
</organism>
<dbReference type="AlphaFoldDB" id="A0A6C0KXG0"/>
<name>A0A6C0KXG0_9ZZZZ</name>
<reference evidence="1" key="1">
    <citation type="journal article" date="2020" name="Nature">
        <title>Giant virus diversity and host interactions through global metagenomics.</title>
        <authorList>
            <person name="Schulz F."/>
            <person name="Roux S."/>
            <person name="Paez-Espino D."/>
            <person name="Jungbluth S."/>
            <person name="Walsh D.A."/>
            <person name="Denef V.J."/>
            <person name="McMahon K.D."/>
            <person name="Konstantinidis K.T."/>
            <person name="Eloe-Fadrosh E.A."/>
            <person name="Kyrpides N.C."/>
            <person name="Woyke T."/>
        </authorList>
    </citation>
    <scope>NUCLEOTIDE SEQUENCE</scope>
    <source>
        <strain evidence="1">GVMAG-S-3300013094-100</strain>
    </source>
</reference>
<dbReference type="EMBL" id="MN740977">
    <property type="protein sequence ID" value="QHU21018.1"/>
    <property type="molecule type" value="Genomic_DNA"/>
</dbReference>